<evidence type="ECO:0000313" key="16">
    <source>
        <dbReference type="EMBL" id="USQ95448.1"/>
    </source>
</evidence>
<dbReference type="Gene3D" id="2.40.170.20">
    <property type="entry name" value="TonB-dependent receptor, beta-barrel domain"/>
    <property type="match status" value="1"/>
</dbReference>
<dbReference type="PANTHER" id="PTHR32552">
    <property type="entry name" value="FERRICHROME IRON RECEPTOR-RELATED"/>
    <property type="match status" value="1"/>
</dbReference>
<reference evidence="16 17" key="1">
    <citation type="submission" date="2022-04" db="EMBL/GenBank/DDBJ databases">
        <title>Genome sequence of soybean root-associated Caulobacter segnis RL271.</title>
        <authorList>
            <person name="Longley R."/>
            <person name="Bonito G."/>
            <person name="Trigodet F."/>
            <person name="Crosson S."/>
            <person name="Fiebig A."/>
        </authorList>
    </citation>
    <scope>NUCLEOTIDE SEQUENCE [LARGE SCALE GENOMIC DNA]</scope>
    <source>
        <strain evidence="16 17">RL271</strain>
    </source>
</reference>
<dbReference type="InterPro" id="IPR036942">
    <property type="entry name" value="Beta-barrel_TonB_sf"/>
</dbReference>
<evidence type="ECO:0000256" key="12">
    <source>
        <dbReference type="RuleBase" id="RU003357"/>
    </source>
</evidence>
<keyword evidence="6" id="KW-0408">Iron</keyword>
<feature type="chain" id="PRO_5047351048" evidence="13">
    <location>
        <begin position="23"/>
        <end position="768"/>
    </location>
</feature>
<evidence type="ECO:0000256" key="3">
    <source>
        <dbReference type="ARBA" id="ARBA00022452"/>
    </source>
</evidence>
<protein>
    <submittedName>
        <fullName evidence="16">TonB-dependent receptor</fullName>
    </submittedName>
</protein>
<sequence length="768" mass="82586">MGVSTLAIAAQAIAASPASAQAAGSVSAPPAQDQALSTTLEDIVVTANKRSERLQDVPISVVALTPKVLAETGVVSTVQLQQTVPGISFSPSGEAKLNSFYIRGVGTYALSAALESSVGVTVDGVPLARVGGSISDLVDIQRVEVLKGPQGMLFGKNATAGLIGVVTQKPELGVSGGQANLSYGSFNELNVDAALNVPIGDKAAIRLTAWRFGHDGFVHDLNGRDYSDKNSYGARLGLTFEPTDALRLTLIGQADGRDEHGVAFTYREFTNTAPFGSVVEAYETSRGIVPSANNLVADPGTTPKSFARNYYVTALADLDLPGGYTLSSVTSYRNLFTSGQMDPWLSNSPLIKINQLTDDERYDQFTQELRIASPVDRPLSFVAGLFYYDFSINDVQNQAFFGVPVPGSSNYPRRNTVHNTLRNIAAFGEATYRFTPKFRIVAGVRQSNDRVTGSFDRSRTGPDSGVVPATVPIFSFTPKPITYDATSYRVGAQFDVAPSIMIYGTASRGYKAPGFNLTQSLTPGAIVNDARVEAEIVKSYEIGVKSQFFDRRLTVNIAAFDSTFSNFQTTVGLPVSPPVFVIQNAGALKSSGVEFEISARPTSGLSLGLNGAYIDARYTDFNNAACYPNEPTLPAGSALQPGFCVGGVQTLNGFPLAQSPKWSFNLSARYERVLWTGWKGFVGGNYAYRGKTWYEANRNPREVQDGYGFVNLSTGVGPEDGRWSVSAYARNVTGENFVARVRNNFNSYYQLPAYEAQRRYGVQLSASF</sequence>
<keyword evidence="17" id="KW-1185">Reference proteome</keyword>
<evidence type="ECO:0000259" key="14">
    <source>
        <dbReference type="Pfam" id="PF00593"/>
    </source>
</evidence>
<evidence type="ECO:0000256" key="11">
    <source>
        <dbReference type="PROSITE-ProRule" id="PRU01360"/>
    </source>
</evidence>
<proteinExistence type="inferred from homology"/>
<evidence type="ECO:0000256" key="9">
    <source>
        <dbReference type="ARBA" id="ARBA00023136"/>
    </source>
</evidence>
<accession>A0ABY4ZRU7</accession>
<dbReference type="PROSITE" id="PS52016">
    <property type="entry name" value="TONB_DEPENDENT_REC_3"/>
    <property type="match status" value="1"/>
</dbReference>
<dbReference type="InterPro" id="IPR000531">
    <property type="entry name" value="Beta-barrel_TonB"/>
</dbReference>
<dbReference type="SUPFAM" id="SSF56935">
    <property type="entry name" value="Porins"/>
    <property type="match status" value="1"/>
</dbReference>
<comment type="similarity">
    <text evidence="11 12">Belongs to the TonB-dependent receptor family.</text>
</comment>
<evidence type="ECO:0000256" key="10">
    <source>
        <dbReference type="ARBA" id="ARBA00023237"/>
    </source>
</evidence>
<keyword evidence="7" id="KW-0406">Ion transport</keyword>
<keyword evidence="4" id="KW-0410">Iron transport</keyword>
<dbReference type="Pfam" id="PF07715">
    <property type="entry name" value="Plug"/>
    <property type="match status" value="1"/>
</dbReference>
<evidence type="ECO:0000256" key="7">
    <source>
        <dbReference type="ARBA" id="ARBA00023065"/>
    </source>
</evidence>
<keyword evidence="2 11" id="KW-0813">Transport</keyword>
<feature type="domain" description="TonB-dependent receptor plug" evidence="15">
    <location>
        <begin position="54"/>
        <end position="161"/>
    </location>
</feature>
<evidence type="ECO:0000259" key="15">
    <source>
        <dbReference type="Pfam" id="PF07715"/>
    </source>
</evidence>
<keyword evidence="5 11" id="KW-0812">Transmembrane</keyword>
<feature type="domain" description="TonB-dependent receptor-like beta-barrel" evidence="14">
    <location>
        <begin position="259"/>
        <end position="732"/>
    </location>
</feature>
<keyword evidence="10 11" id="KW-0998">Cell outer membrane</keyword>
<keyword evidence="8 12" id="KW-0798">TonB box</keyword>
<dbReference type="PANTHER" id="PTHR32552:SF81">
    <property type="entry name" value="TONB-DEPENDENT OUTER MEMBRANE RECEPTOR"/>
    <property type="match status" value="1"/>
</dbReference>
<keyword evidence="16" id="KW-0675">Receptor</keyword>
<keyword evidence="3 11" id="KW-1134">Transmembrane beta strand</keyword>
<keyword evidence="9 11" id="KW-0472">Membrane</keyword>
<evidence type="ECO:0000256" key="1">
    <source>
        <dbReference type="ARBA" id="ARBA00004571"/>
    </source>
</evidence>
<dbReference type="InterPro" id="IPR039426">
    <property type="entry name" value="TonB-dep_rcpt-like"/>
</dbReference>
<gene>
    <name evidence="16" type="ORF">MZV50_23340</name>
</gene>
<keyword evidence="13" id="KW-0732">Signal</keyword>
<evidence type="ECO:0000313" key="17">
    <source>
        <dbReference type="Proteomes" id="UP001057520"/>
    </source>
</evidence>
<evidence type="ECO:0000256" key="5">
    <source>
        <dbReference type="ARBA" id="ARBA00022692"/>
    </source>
</evidence>
<dbReference type="Pfam" id="PF00593">
    <property type="entry name" value="TonB_dep_Rec_b-barrel"/>
    <property type="match status" value="1"/>
</dbReference>
<evidence type="ECO:0000256" key="2">
    <source>
        <dbReference type="ARBA" id="ARBA00022448"/>
    </source>
</evidence>
<evidence type="ECO:0000256" key="6">
    <source>
        <dbReference type="ARBA" id="ARBA00023004"/>
    </source>
</evidence>
<dbReference type="CDD" id="cd01347">
    <property type="entry name" value="ligand_gated_channel"/>
    <property type="match status" value="1"/>
</dbReference>
<evidence type="ECO:0000256" key="4">
    <source>
        <dbReference type="ARBA" id="ARBA00022496"/>
    </source>
</evidence>
<dbReference type="Proteomes" id="UP001057520">
    <property type="component" value="Chromosome"/>
</dbReference>
<organism evidence="16 17">
    <name type="scientific">Caulobacter segnis</name>
    <dbReference type="NCBI Taxonomy" id="88688"/>
    <lineage>
        <taxon>Bacteria</taxon>
        <taxon>Pseudomonadati</taxon>
        <taxon>Pseudomonadota</taxon>
        <taxon>Alphaproteobacteria</taxon>
        <taxon>Caulobacterales</taxon>
        <taxon>Caulobacteraceae</taxon>
        <taxon>Caulobacter</taxon>
    </lineage>
</organism>
<evidence type="ECO:0000256" key="8">
    <source>
        <dbReference type="ARBA" id="ARBA00023077"/>
    </source>
</evidence>
<name>A0ABY4ZRU7_9CAUL</name>
<dbReference type="InterPro" id="IPR012910">
    <property type="entry name" value="Plug_dom"/>
</dbReference>
<dbReference type="EMBL" id="CP096040">
    <property type="protein sequence ID" value="USQ95448.1"/>
    <property type="molecule type" value="Genomic_DNA"/>
</dbReference>
<feature type="signal peptide" evidence="13">
    <location>
        <begin position="1"/>
        <end position="22"/>
    </location>
</feature>
<comment type="subcellular location">
    <subcellularLocation>
        <location evidence="1 11">Cell outer membrane</location>
        <topology evidence="1 11">Multi-pass membrane protein</topology>
    </subcellularLocation>
</comment>
<evidence type="ECO:0000256" key="13">
    <source>
        <dbReference type="SAM" id="SignalP"/>
    </source>
</evidence>